<evidence type="ECO:0000313" key="3">
    <source>
        <dbReference type="Proteomes" id="UP001281761"/>
    </source>
</evidence>
<accession>A0ABQ9WUG0</accession>
<comment type="caution">
    <text evidence="2">The sequence shown here is derived from an EMBL/GenBank/DDBJ whole genome shotgun (WGS) entry which is preliminary data.</text>
</comment>
<reference evidence="2 3" key="1">
    <citation type="journal article" date="2022" name="bioRxiv">
        <title>Genomics of Preaxostyla Flagellates Illuminates Evolutionary Transitions and the Path Towards Mitochondrial Loss.</title>
        <authorList>
            <person name="Novak L.V.F."/>
            <person name="Treitli S.C."/>
            <person name="Pyrih J."/>
            <person name="Halakuc P."/>
            <person name="Pipaliya S.V."/>
            <person name="Vacek V."/>
            <person name="Brzon O."/>
            <person name="Soukal P."/>
            <person name="Eme L."/>
            <person name="Dacks J.B."/>
            <person name="Karnkowska A."/>
            <person name="Elias M."/>
            <person name="Hampl V."/>
        </authorList>
    </citation>
    <scope>NUCLEOTIDE SEQUENCE [LARGE SCALE GENOMIC DNA]</scope>
    <source>
        <strain evidence="2">NAU3</strain>
        <tissue evidence="2">Gut</tissue>
    </source>
</reference>
<sequence>MEINDVFDDRGGENQSHTDRLGITWEELHQTAFEGDVDLGNENASEGPKLEANELVIPELTPIITPKPKTTSKPKTDPIDSDNCLRC</sequence>
<keyword evidence="3" id="KW-1185">Reference proteome</keyword>
<feature type="region of interest" description="Disordered" evidence="1">
    <location>
        <begin position="1"/>
        <end position="20"/>
    </location>
</feature>
<dbReference type="Proteomes" id="UP001281761">
    <property type="component" value="Unassembled WGS sequence"/>
</dbReference>
<evidence type="ECO:0000256" key="1">
    <source>
        <dbReference type="SAM" id="MobiDB-lite"/>
    </source>
</evidence>
<evidence type="ECO:0000313" key="2">
    <source>
        <dbReference type="EMBL" id="KAK2942759.1"/>
    </source>
</evidence>
<proteinExistence type="predicted"/>
<feature type="compositionally biased region" description="Basic and acidic residues" evidence="1">
    <location>
        <begin position="7"/>
        <end position="20"/>
    </location>
</feature>
<name>A0ABQ9WUG0_9EUKA</name>
<gene>
    <name evidence="2" type="ORF">BLNAU_22314</name>
</gene>
<feature type="region of interest" description="Disordered" evidence="1">
    <location>
        <begin position="62"/>
        <end position="87"/>
    </location>
</feature>
<protein>
    <submittedName>
        <fullName evidence="2">Uncharacterized protein</fullName>
    </submittedName>
</protein>
<feature type="compositionally biased region" description="Basic and acidic residues" evidence="1">
    <location>
        <begin position="74"/>
        <end position="87"/>
    </location>
</feature>
<organism evidence="2 3">
    <name type="scientific">Blattamonas nauphoetae</name>
    <dbReference type="NCBI Taxonomy" id="2049346"/>
    <lineage>
        <taxon>Eukaryota</taxon>
        <taxon>Metamonada</taxon>
        <taxon>Preaxostyla</taxon>
        <taxon>Oxymonadida</taxon>
        <taxon>Blattamonas</taxon>
    </lineage>
</organism>
<feature type="compositionally biased region" description="Low complexity" evidence="1">
    <location>
        <begin position="62"/>
        <end position="73"/>
    </location>
</feature>
<dbReference type="EMBL" id="JARBJD010000384">
    <property type="protein sequence ID" value="KAK2942759.1"/>
    <property type="molecule type" value="Genomic_DNA"/>
</dbReference>